<feature type="domain" description="M23ase beta-sheet core" evidence="2">
    <location>
        <begin position="304"/>
        <end position="398"/>
    </location>
</feature>
<dbReference type="PANTHER" id="PTHR21666">
    <property type="entry name" value="PEPTIDASE-RELATED"/>
    <property type="match status" value="1"/>
</dbReference>
<dbReference type="SUPFAM" id="SSF51261">
    <property type="entry name" value="Duplicated hybrid motif"/>
    <property type="match status" value="1"/>
</dbReference>
<feature type="domain" description="DUF5930" evidence="3">
    <location>
        <begin position="4"/>
        <end position="112"/>
    </location>
</feature>
<dbReference type="KEGG" id="tsv:DSM104635_02253"/>
<dbReference type="EMBL" id="CP047045">
    <property type="protein sequence ID" value="QGZ95404.1"/>
    <property type="molecule type" value="Genomic_DNA"/>
</dbReference>
<dbReference type="FunFam" id="2.70.70.10:FF:000006">
    <property type="entry name" value="M23 family peptidase"/>
    <property type="match status" value="1"/>
</dbReference>
<organism evidence="4 5">
    <name type="scientific">Terricaulis silvestris</name>
    <dbReference type="NCBI Taxonomy" id="2686094"/>
    <lineage>
        <taxon>Bacteria</taxon>
        <taxon>Pseudomonadati</taxon>
        <taxon>Pseudomonadota</taxon>
        <taxon>Alphaproteobacteria</taxon>
        <taxon>Caulobacterales</taxon>
        <taxon>Caulobacteraceae</taxon>
        <taxon>Terricaulis</taxon>
    </lineage>
</organism>
<evidence type="ECO:0000259" key="3">
    <source>
        <dbReference type="Pfam" id="PF19353"/>
    </source>
</evidence>
<dbReference type="RefSeq" id="WP_158766267.1">
    <property type="nucleotide sequence ID" value="NZ_CP047045.1"/>
</dbReference>
<evidence type="ECO:0000313" key="5">
    <source>
        <dbReference type="Proteomes" id="UP000431269"/>
    </source>
</evidence>
<dbReference type="CDD" id="cd12797">
    <property type="entry name" value="M23_peptidase"/>
    <property type="match status" value="1"/>
</dbReference>
<evidence type="ECO:0000313" key="4">
    <source>
        <dbReference type="EMBL" id="QGZ95404.1"/>
    </source>
</evidence>
<keyword evidence="5" id="KW-1185">Reference proteome</keyword>
<name>A0A6I6MS11_9CAUL</name>
<keyword evidence="4" id="KW-0378">Hydrolase</keyword>
<dbReference type="InterPro" id="IPR045974">
    <property type="entry name" value="DUF5930"/>
</dbReference>
<evidence type="ECO:0000259" key="2">
    <source>
        <dbReference type="Pfam" id="PF01551"/>
    </source>
</evidence>
<dbReference type="InterPro" id="IPR016047">
    <property type="entry name" value="M23ase_b-sheet_dom"/>
</dbReference>
<sequence>MSQFGSRARAFFDRMFPERQIYHRSGGTVRYVSLSPGKQALLALSAVGFAGWCVYATANTLLEGPQATASNAEIERERAKYDRWLNESRAQASAAQAQLQERTRQFDQATAEFESRHEVLRSLLEYAGGTSLQLAAARPIERDGARIIMAASIDEAEPRQSRAITSEPYQVTTVGYRVGRDDRLEADQDHTLAELEDQVVERSEQTRGVLRLTGVSMASLTGPDADTAAGGPLVPQDFVAYLRDSGLNPAFSSRVAQVAARIGESRRLGAIAGATPLAAPVAVDYRETSGYGQRIDPFNGRAAFHSGLDLAAFERAPVVATSPGTVVFAGTRSGYGYTVEIDHGHGFKTRYGHLRDIQVQRGDRVAIGQRVGSMGSTGRSTATHLHYEVWFRGRAVDPVNFLRAGRHVHEQG</sequence>
<dbReference type="AlphaFoldDB" id="A0A6I6MS11"/>
<evidence type="ECO:0000256" key="1">
    <source>
        <dbReference type="SAM" id="Coils"/>
    </source>
</evidence>
<protein>
    <submittedName>
        <fullName evidence="4">Murein hydrolase activator NlpD</fullName>
    </submittedName>
</protein>
<dbReference type="Pfam" id="PF19353">
    <property type="entry name" value="DUF5930"/>
    <property type="match status" value="1"/>
</dbReference>
<dbReference type="InterPro" id="IPR011055">
    <property type="entry name" value="Dup_hybrid_motif"/>
</dbReference>
<dbReference type="GO" id="GO:0004222">
    <property type="term" value="F:metalloendopeptidase activity"/>
    <property type="evidence" value="ECO:0007669"/>
    <property type="project" value="TreeGrafter"/>
</dbReference>
<dbReference type="Proteomes" id="UP000431269">
    <property type="component" value="Chromosome"/>
</dbReference>
<feature type="coiled-coil region" evidence="1">
    <location>
        <begin position="85"/>
        <end position="112"/>
    </location>
</feature>
<keyword evidence="1" id="KW-0175">Coiled coil</keyword>
<proteinExistence type="predicted"/>
<dbReference type="PANTHER" id="PTHR21666:SF270">
    <property type="entry name" value="MUREIN HYDROLASE ACTIVATOR ENVC"/>
    <property type="match status" value="1"/>
</dbReference>
<dbReference type="Pfam" id="PF01551">
    <property type="entry name" value="Peptidase_M23"/>
    <property type="match status" value="1"/>
</dbReference>
<dbReference type="Gene3D" id="2.70.70.10">
    <property type="entry name" value="Glucose Permease (Domain IIA)"/>
    <property type="match status" value="1"/>
</dbReference>
<accession>A0A6I6MS11</accession>
<reference evidence="5" key="1">
    <citation type="submission" date="2019-12" db="EMBL/GenBank/DDBJ databases">
        <title>Complete genome of Terracaulis silvestris 0127_4.</title>
        <authorList>
            <person name="Vieira S."/>
            <person name="Riedel T."/>
            <person name="Sproer C."/>
            <person name="Pascual J."/>
            <person name="Boedeker C."/>
            <person name="Overmann J."/>
        </authorList>
    </citation>
    <scope>NUCLEOTIDE SEQUENCE [LARGE SCALE GENOMIC DNA]</scope>
    <source>
        <strain evidence="5">0127_4</strain>
    </source>
</reference>
<dbReference type="InterPro" id="IPR050570">
    <property type="entry name" value="Cell_wall_metabolism_enzyme"/>
</dbReference>
<gene>
    <name evidence="4" type="primary">nlpD_1</name>
    <name evidence="4" type="ORF">DSM104635_02253</name>
</gene>